<keyword evidence="4" id="KW-0235">DNA replication</keyword>
<dbReference type="Proteomes" id="UP000182719">
    <property type="component" value="Unassembled WGS sequence"/>
</dbReference>
<evidence type="ECO:0000313" key="8">
    <source>
        <dbReference type="EMBL" id="SEL67943.1"/>
    </source>
</evidence>
<keyword evidence="6" id="KW-0067">ATP-binding</keyword>
<dbReference type="FunFam" id="3.40.50.300:FF:000137">
    <property type="entry name" value="Replication-associated recombination protein A"/>
    <property type="match status" value="1"/>
</dbReference>
<dbReference type="InterPro" id="IPR027417">
    <property type="entry name" value="P-loop_NTPase"/>
</dbReference>
<dbReference type="Gene3D" id="1.20.272.10">
    <property type="match status" value="1"/>
</dbReference>
<sequence length="443" mass="48482">MDLFEHAGQKDQEAQAPLAERMRPTTLAEFAGQEHLTGEGRFLRRVIEQDQVPSLILWGPPGTGKTTLARVIAQAAGASFESLSAVLSGVKDIRETVARAQERWRLHRQRTLLFIDEIHRFNKSQQDALLPHVEKGTVTLIGATTENPSFEVNAALLSRARVITLRGLEEEELLAVLRRALTDAKGLGGKVQVEEEALQFIAQAAGGDARKALTALEAAAAYGGTRVDRKAAEEAMQQKALLYDKGGEEHYNVVSAFIKSMRGSDVDAALYWMARMLEAGEDPVFLFRRMVIFASEDIGNADPRALSVAVDALHAFQLMGLPEGALPLTQAVTYLALAPKSNAVIASYSAARAAVAQEGALPVPLHLRNAPTKLMKSLGYGGGYKYPHNFEGNYVPEDYLPEALKARRFYKPSTHGLERELSERYADIQRQLAARGREPGEEG</sequence>
<dbReference type="CDD" id="cd00009">
    <property type="entry name" value="AAA"/>
    <property type="match status" value="1"/>
</dbReference>
<comment type="function">
    <text evidence="1">DNA-dependent ATPase that plays important roles in cellular responses to stalled DNA replication processes.</text>
</comment>
<dbReference type="FunFam" id="1.10.3710.10:FF:000004">
    <property type="entry name" value="Putative ATPase, AAA family"/>
    <property type="match status" value="1"/>
</dbReference>
<evidence type="ECO:0000256" key="6">
    <source>
        <dbReference type="ARBA" id="ARBA00022840"/>
    </source>
</evidence>
<dbReference type="GO" id="GO:0016887">
    <property type="term" value="F:ATP hydrolysis activity"/>
    <property type="evidence" value="ECO:0007669"/>
    <property type="project" value="InterPro"/>
</dbReference>
<dbReference type="Pfam" id="PF16193">
    <property type="entry name" value="AAA_assoc_2"/>
    <property type="match status" value="1"/>
</dbReference>
<evidence type="ECO:0000313" key="9">
    <source>
        <dbReference type="Proteomes" id="UP000182719"/>
    </source>
</evidence>
<dbReference type="InterPro" id="IPR032423">
    <property type="entry name" value="AAA_assoc_2"/>
</dbReference>
<proteinExistence type="inferred from homology"/>
<evidence type="ECO:0000256" key="2">
    <source>
        <dbReference type="ARBA" id="ARBA00008959"/>
    </source>
</evidence>
<dbReference type="GO" id="GO:0000731">
    <property type="term" value="P:DNA synthesis involved in DNA repair"/>
    <property type="evidence" value="ECO:0007669"/>
    <property type="project" value="TreeGrafter"/>
</dbReference>
<dbReference type="SUPFAM" id="SSF52540">
    <property type="entry name" value="P-loop containing nucleoside triphosphate hydrolases"/>
    <property type="match status" value="1"/>
</dbReference>
<keyword evidence="5" id="KW-0547">Nucleotide-binding</keyword>
<accession>A0A1H7S619</accession>
<dbReference type="SUPFAM" id="SSF48019">
    <property type="entry name" value="post-AAA+ oligomerization domain-like"/>
    <property type="match status" value="1"/>
</dbReference>
<evidence type="ECO:0000256" key="1">
    <source>
        <dbReference type="ARBA" id="ARBA00002393"/>
    </source>
</evidence>
<dbReference type="SMART" id="SM00382">
    <property type="entry name" value="AAA"/>
    <property type="match status" value="1"/>
</dbReference>
<keyword evidence="9" id="KW-1185">Reference proteome</keyword>
<protein>
    <recommendedName>
        <fullName evidence="3">Replication-associated recombination protein A</fullName>
    </recommendedName>
</protein>
<dbReference type="InterPro" id="IPR003959">
    <property type="entry name" value="ATPase_AAA_core"/>
</dbReference>
<dbReference type="InterPro" id="IPR008921">
    <property type="entry name" value="DNA_pol3_clamp-load_cplx_C"/>
</dbReference>
<organism evidence="8 9">
    <name type="scientific">Stigmatella aurantiaca</name>
    <dbReference type="NCBI Taxonomy" id="41"/>
    <lineage>
        <taxon>Bacteria</taxon>
        <taxon>Pseudomonadati</taxon>
        <taxon>Myxococcota</taxon>
        <taxon>Myxococcia</taxon>
        <taxon>Myxococcales</taxon>
        <taxon>Cystobacterineae</taxon>
        <taxon>Archangiaceae</taxon>
        <taxon>Stigmatella</taxon>
    </lineage>
</organism>
<reference evidence="9" key="1">
    <citation type="submission" date="2016-10" db="EMBL/GenBank/DDBJ databases">
        <authorList>
            <person name="Varghese N."/>
            <person name="Submissions S."/>
        </authorList>
    </citation>
    <scope>NUCLEOTIDE SEQUENCE [LARGE SCALE GENOMIC DNA]</scope>
    <source>
        <strain evidence="9">DSM 17044</strain>
    </source>
</reference>
<dbReference type="OrthoDB" id="9778364at2"/>
<dbReference type="InterPro" id="IPR051314">
    <property type="entry name" value="AAA_ATPase_RarA/MGS1/WRNIP1"/>
</dbReference>
<dbReference type="Gene3D" id="1.10.3710.10">
    <property type="entry name" value="DNA polymerase III clamp loader subunits, C-terminal domain"/>
    <property type="match status" value="1"/>
</dbReference>
<dbReference type="Gene3D" id="3.40.50.300">
    <property type="entry name" value="P-loop containing nucleotide triphosphate hydrolases"/>
    <property type="match status" value="1"/>
</dbReference>
<dbReference type="InterPro" id="IPR021886">
    <property type="entry name" value="MgsA_C"/>
</dbReference>
<feature type="domain" description="AAA+ ATPase" evidence="7">
    <location>
        <begin position="51"/>
        <end position="168"/>
    </location>
</feature>
<dbReference type="EMBL" id="FOAP01000007">
    <property type="protein sequence ID" value="SEL67943.1"/>
    <property type="molecule type" value="Genomic_DNA"/>
</dbReference>
<dbReference type="AlphaFoldDB" id="A0A1H7S619"/>
<dbReference type="CDD" id="cd18139">
    <property type="entry name" value="HLD_clamp_RarA"/>
    <property type="match status" value="1"/>
</dbReference>
<dbReference type="FunFam" id="1.20.272.10:FF:000001">
    <property type="entry name" value="Putative AAA family ATPase"/>
    <property type="match status" value="1"/>
</dbReference>
<evidence type="ECO:0000256" key="4">
    <source>
        <dbReference type="ARBA" id="ARBA00022705"/>
    </source>
</evidence>
<dbReference type="GO" id="GO:0017116">
    <property type="term" value="F:single-stranded DNA helicase activity"/>
    <property type="evidence" value="ECO:0007669"/>
    <property type="project" value="TreeGrafter"/>
</dbReference>
<name>A0A1H7S619_STIAU</name>
<evidence type="ECO:0000256" key="3">
    <source>
        <dbReference type="ARBA" id="ARBA00020776"/>
    </source>
</evidence>
<dbReference type="InterPro" id="IPR003593">
    <property type="entry name" value="AAA+_ATPase"/>
</dbReference>
<dbReference type="GO" id="GO:0005524">
    <property type="term" value="F:ATP binding"/>
    <property type="evidence" value="ECO:0007669"/>
    <property type="project" value="UniProtKB-KW"/>
</dbReference>
<dbReference type="PANTHER" id="PTHR13779">
    <property type="entry name" value="WERNER HELICASE-INTERACTING PROTEIN 1 FAMILY MEMBER"/>
    <property type="match status" value="1"/>
</dbReference>
<dbReference type="Pfam" id="PF00004">
    <property type="entry name" value="AAA"/>
    <property type="match status" value="1"/>
</dbReference>
<dbReference type="GO" id="GO:0008047">
    <property type="term" value="F:enzyme activator activity"/>
    <property type="evidence" value="ECO:0007669"/>
    <property type="project" value="TreeGrafter"/>
</dbReference>
<comment type="similarity">
    <text evidence="2">Belongs to the AAA ATPase family. RarA/MGS1/WRNIP1 subfamily.</text>
</comment>
<dbReference type="Gene3D" id="1.10.8.60">
    <property type="match status" value="1"/>
</dbReference>
<dbReference type="PANTHER" id="PTHR13779:SF7">
    <property type="entry name" value="ATPASE WRNIP1"/>
    <property type="match status" value="1"/>
</dbReference>
<dbReference type="GO" id="GO:0006261">
    <property type="term" value="P:DNA-templated DNA replication"/>
    <property type="evidence" value="ECO:0007669"/>
    <property type="project" value="TreeGrafter"/>
</dbReference>
<dbReference type="Pfam" id="PF12002">
    <property type="entry name" value="MgsA_C"/>
    <property type="match status" value="1"/>
</dbReference>
<gene>
    <name evidence="8" type="ORF">SAMN05444354_107328</name>
</gene>
<evidence type="ECO:0000259" key="7">
    <source>
        <dbReference type="SMART" id="SM00382"/>
    </source>
</evidence>
<dbReference type="GO" id="GO:0003677">
    <property type="term" value="F:DNA binding"/>
    <property type="evidence" value="ECO:0007669"/>
    <property type="project" value="InterPro"/>
</dbReference>
<evidence type="ECO:0000256" key="5">
    <source>
        <dbReference type="ARBA" id="ARBA00022741"/>
    </source>
</evidence>
<dbReference type="RefSeq" id="WP_075007343.1">
    <property type="nucleotide sequence ID" value="NZ_FOAP01000007.1"/>
</dbReference>